<evidence type="ECO:0008006" key="3">
    <source>
        <dbReference type="Google" id="ProtNLM"/>
    </source>
</evidence>
<reference evidence="1 2" key="1">
    <citation type="submission" date="2013-01" db="EMBL/GenBank/DDBJ databases">
        <authorList>
            <person name="Harkins D.M."/>
            <person name="Durkin A.S."/>
            <person name="Brinkac L.M."/>
            <person name="Haft D.H."/>
            <person name="Selengut J.D."/>
            <person name="Sanka R."/>
            <person name="DePew J."/>
            <person name="Purushe J."/>
            <person name="Hospenthal D.R."/>
            <person name="Murray C.K."/>
            <person name="Pimentel G."/>
            <person name="Wasfy M."/>
            <person name="Parker T."/>
            <person name="Miller R.S."/>
            <person name="Vinetz J.M."/>
            <person name="Sutton G.G."/>
            <person name="Nierman W.C."/>
            <person name="Fouts D.E."/>
        </authorList>
    </citation>
    <scope>NUCLEOTIDE SEQUENCE [LARGE SCALE GENOMIC DNA]</scope>
    <source>
        <strain evidence="1 2">2006001854</strain>
    </source>
</reference>
<protein>
    <recommendedName>
        <fullName evidence="3">DUF1566 domain-containing protein</fullName>
    </recommendedName>
</protein>
<organism evidence="1 2">
    <name type="scientific">Leptospira interrogans str. 2006001854</name>
    <dbReference type="NCBI Taxonomy" id="1001590"/>
    <lineage>
        <taxon>Bacteria</taxon>
        <taxon>Pseudomonadati</taxon>
        <taxon>Spirochaetota</taxon>
        <taxon>Spirochaetia</taxon>
        <taxon>Leptospirales</taxon>
        <taxon>Leptospiraceae</taxon>
        <taxon>Leptospira</taxon>
    </lineage>
</organism>
<accession>M6GBE5</accession>
<dbReference type="AlphaFoldDB" id="M6GBE5"/>
<gene>
    <name evidence="1" type="ORF">LEP1GSC037_0574</name>
</gene>
<name>M6GBE5_LEPIR</name>
<dbReference type="Proteomes" id="UP000012128">
    <property type="component" value="Unassembled WGS sequence"/>
</dbReference>
<dbReference type="EMBL" id="AFLW02000096">
    <property type="protein sequence ID" value="EMM82065.1"/>
    <property type="molecule type" value="Genomic_DNA"/>
</dbReference>
<proteinExistence type="predicted"/>
<comment type="caution">
    <text evidence="1">The sequence shown here is derived from an EMBL/GenBank/DDBJ whole genome shotgun (WGS) entry which is preliminary data.</text>
</comment>
<evidence type="ECO:0000313" key="2">
    <source>
        <dbReference type="Proteomes" id="UP000012128"/>
    </source>
</evidence>
<dbReference type="SUPFAM" id="SSF56436">
    <property type="entry name" value="C-type lectin-like"/>
    <property type="match status" value="1"/>
</dbReference>
<evidence type="ECO:0000313" key="1">
    <source>
        <dbReference type="EMBL" id="EMM82065.1"/>
    </source>
</evidence>
<sequence>KSFSQKENFWEHSSGSYNWYQANQICSSRDLRLPTIEELEDSYESGETESWIENDSDKRYWSSTISVGENGAYNLDVFKGEIRWDHLSNYAGVRCLK</sequence>
<feature type="non-terminal residue" evidence="1">
    <location>
        <position position="1"/>
    </location>
</feature>
<dbReference type="InterPro" id="IPR016187">
    <property type="entry name" value="CTDL_fold"/>
</dbReference>